<reference evidence="6 7" key="1">
    <citation type="submission" date="2018-10" db="EMBL/GenBank/DDBJ databases">
        <title>Draft genome sequence of the microsporidian Tubulinosema ratisbonensis.</title>
        <authorList>
            <person name="Polonais V."/>
            <person name="Peyretaillade E."/>
            <person name="Niehus S."/>
            <person name="Wawrzyniak I."/>
            <person name="Franchet A."/>
            <person name="Gaspin C."/>
            <person name="Reichstadt M."/>
            <person name="Belser C."/>
            <person name="Labadie K."/>
            <person name="Delbac F."/>
            <person name="Ferrandon D."/>
        </authorList>
    </citation>
    <scope>NUCLEOTIDE SEQUENCE [LARGE SCALE GENOMIC DNA]</scope>
    <source>
        <strain evidence="6 7">Franzen</strain>
    </source>
</reference>
<dbReference type="PANTHER" id="PTHR12665">
    <property type="entry name" value="ORMDL PROTEINS"/>
    <property type="match status" value="1"/>
</dbReference>
<sequence length="147" mass="17177">MSKGHHSGLSQNIAWTTFKGSCLIHPLVTASTSTLFAMILGWNLAMQLTVVFYNFITFIFLHWIIGDPFEDENCLLTFWEQMVEQIGSSDCMMFMLAYPCLLFVFTNWFVVWNDYLFFVAVFSLCLVVIPKLRFMHKKRLFGIRDFS</sequence>
<dbReference type="Pfam" id="PF04061">
    <property type="entry name" value="ORMDL"/>
    <property type="match status" value="1"/>
</dbReference>
<keyword evidence="3 5" id="KW-1133">Transmembrane helix</keyword>
<protein>
    <submittedName>
        <fullName evidence="6">Ormdl family protein</fullName>
    </submittedName>
</protein>
<keyword evidence="4 5" id="KW-0472">Membrane</keyword>
<evidence type="ECO:0000313" key="6">
    <source>
        <dbReference type="EMBL" id="RVD91762.1"/>
    </source>
</evidence>
<keyword evidence="2 5" id="KW-0812">Transmembrane</keyword>
<dbReference type="GO" id="GO:0005789">
    <property type="term" value="C:endoplasmic reticulum membrane"/>
    <property type="evidence" value="ECO:0007669"/>
    <property type="project" value="InterPro"/>
</dbReference>
<dbReference type="STRING" id="291195.A0A437AKX9"/>
<evidence type="ECO:0000256" key="5">
    <source>
        <dbReference type="SAM" id="Phobius"/>
    </source>
</evidence>
<comment type="subcellular location">
    <subcellularLocation>
        <location evidence="1">Membrane</location>
        <topology evidence="1">Multi-pass membrane protein</topology>
    </subcellularLocation>
</comment>
<dbReference type="InterPro" id="IPR007203">
    <property type="entry name" value="ORMDL"/>
</dbReference>
<dbReference type="EMBL" id="RCSS01000417">
    <property type="protein sequence ID" value="RVD91762.1"/>
    <property type="molecule type" value="Genomic_DNA"/>
</dbReference>
<feature type="transmembrane region" description="Helical" evidence="5">
    <location>
        <begin position="115"/>
        <end position="134"/>
    </location>
</feature>
<evidence type="ECO:0000313" key="7">
    <source>
        <dbReference type="Proteomes" id="UP000282876"/>
    </source>
</evidence>
<organism evidence="6 7">
    <name type="scientific">Tubulinosema ratisbonensis</name>
    <dbReference type="NCBI Taxonomy" id="291195"/>
    <lineage>
        <taxon>Eukaryota</taxon>
        <taxon>Fungi</taxon>
        <taxon>Fungi incertae sedis</taxon>
        <taxon>Microsporidia</taxon>
        <taxon>Tubulinosematoidea</taxon>
        <taxon>Tubulinosematidae</taxon>
        <taxon>Tubulinosema</taxon>
    </lineage>
</organism>
<feature type="transmembrane region" description="Helical" evidence="5">
    <location>
        <begin position="51"/>
        <end position="70"/>
    </location>
</feature>
<keyword evidence="7" id="KW-1185">Reference proteome</keyword>
<feature type="transmembrane region" description="Helical" evidence="5">
    <location>
        <begin position="21"/>
        <end position="45"/>
    </location>
</feature>
<evidence type="ECO:0000256" key="2">
    <source>
        <dbReference type="ARBA" id="ARBA00022692"/>
    </source>
</evidence>
<dbReference type="VEuPathDB" id="MicrosporidiaDB:TUBRATIS_17750"/>
<accession>A0A437AKX9</accession>
<dbReference type="AlphaFoldDB" id="A0A437AKX9"/>
<dbReference type="Proteomes" id="UP000282876">
    <property type="component" value="Unassembled WGS sequence"/>
</dbReference>
<proteinExistence type="predicted"/>
<dbReference type="OrthoDB" id="1932233at2759"/>
<evidence type="ECO:0000256" key="1">
    <source>
        <dbReference type="ARBA" id="ARBA00004141"/>
    </source>
</evidence>
<comment type="caution">
    <text evidence="6">The sequence shown here is derived from an EMBL/GenBank/DDBJ whole genome shotgun (WGS) entry which is preliminary data.</text>
</comment>
<gene>
    <name evidence="6" type="ORF">TUBRATIS_17750</name>
</gene>
<evidence type="ECO:0000256" key="3">
    <source>
        <dbReference type="ARBA" id="ARBA00022989"/>
    </source>
</evidence>
<name>A0A437AKX9_9MICR</name>
<evidence type="ECO:0000256" key="4">
    <source>
        <dbReference type="ARBA" id="ARBA00023136"/>
    </source>
</evidence>